<reference evidence="11 12" key="1">
    <citation type="journal article" date="2017" name="Genome Biol.">
        <title>New reference genome sequences of hot pepper reveal the massive evolution of plant disease-resistance genes by retroduplication.</title>
        <authorList>
            <person name="Kim S."/>
            <person name="Park J."/>
            <person name="Yeom S.I."/>
            <person name="Kim Y.M."/>
            <person name="Seo E."/>
            <person name="Kim K.T."/>
            <person name="Kim M.S."/>
            <person name="Lee J.M."/>
            <person name="Cheong K."/>
            <person name="Shin H.S."/>
            <person name="Kim S.B."/>
            <person name="Han K."/>
            <person name="Lee J."/>
            <person name="Park M."/>
            <person name="Lee H.A."/>
            <person name="Lee H.Y."/>
            <person name="Lee Y."/>
            <person name="Oh S."/>
            <person name="Lee J.H."/>
            <person name="Choi E."/>
            <person name="Choi E."/>
            <person name="Lee S.E."/>
            <person name="Jeon J."/>
            <person name="Kim H."/>
            <person name="Choi G."/>
            <person name="Song H."/>
            <person name="Lee J."/>
            <person name="Lee S.C."/>
            <person name="Kwon J.K."/>
            <person name="Lee H.Y."/>
            <person name="Koo N."/>
            <person name="Hong Y."/>
            <person name="Kim R.W."/>
            <person name="Kang W.H."/>
            <person name="Huh J.H."/>
            <person name="Kang B.C."/>
            <person name="Yang T.J."/>
            <person name="Lee Y.H."/>
            <person name="Bennetzen J.L."/>
            <person name="Choi D."/>
        </authorList>
    </citation>
    <scope>NUCLEOTIDE SEQUENCE [LARGE SCALE GENOMIC DNA]</scope>
    <source>
        <strain evidence="12">cv. PBC81</strain>
    </source>
</reference>
<proteinExistence type="inferred from homology"/>
<dbReference type="PANTHER" id="PTHR31619:SF5">
    <property type="entry name" value="4-HYDROXY-3-METHYLBUT-2-ENYL DIPHOSPHATE REDUCTASE, CHLOROPLASTIC"/>
    <property type="match status" value="1"/>
</dbReference>
<evidence type="ECO:0000256" key="5">
    <source>
        <dbReference type="ARBA" id="ARBA00023004"/>
    </source>
</evidence>
<comment type="pathway">
    <text evidence="8">Isoprenoid biosynthesis; dimethylallyl diphosphate biosynthesis; dimethylallyl diphosphate from (2E)-4-hydroxy-3-methylbutenyl diphosphate: step 1/1.</text>
</comment>
<dbReference type="Pfam" id="PF02401">
    <property type="entry name" value="LYTB"/>
    <property type="match status" value="1"/>
</dbReference>
<reference evidence="12" key="2">
    <citation type="journal article" date="2017" name="J. Anim. Genet.">
        <title>Multiple reference genome sequences of hot pepper reveal the massive evolution of plant disease resistance genes by retroduplication.</title>
        <authorList>
            <person name="Kim S."/>
            <person name="Park J."/>
            <person name="Yeom S.-I."/>
            <person name="Kim Y.-M."/>
            <person name="Seo E."/>
            <person name="Kim K.-T."/>
            <person name="Kim M.-S."/>
            <person name="Lee J.M."/>
            <person name="Cheong K."/>
            <person name="Shin H.-S."/>
            <person name="Kim S.-B."/>
            <person name="Han K."/>
            <person name="Lee J."/>
            <person name="Park M."/>
            <person name="Lee H.-A."/>
            <person name="Lee H.-Y."/>
            <person name="Lee Y."/>
            <person name="Oh S."/>
            <person name="Lee J.H."/>
            <person name="Choi E."/>
            <person name="Choi E."/>
            <person name="Lee S.E."/>
            <person name="Jeon J."/>
            <person name="Kim H."/>
            <person name="Choi G."/>
            <person name="Song H."/>
            <person name="Lee J."/>
            <person name="Lee S.-C."/>
            <person name="Kwon J.-K."/>
            <person name="Lee H.-Y."/>
            <person name="Koo N."/>
            <person name="Hong Y."/>
            <person name="Kim R.W."/>
            <person name="Kang W.-H."/>
            <person name="Huh J.H."/>
            <person name="Kang B.-C."/>
            <person name="Yang T.-J."/>
            <person name="Lee Y.-H."/>
            <person name="Bennetzen J.L."/>
            <person name="Choi D."/>
        </authorList>
    </citation>
    <scope>NUCLEOTIDE SEQUENCE [LARGE SCALE GENOMIC DNA]</scope>
    <source>
        <strain evidence="12">cv. PBC81</strain>
    </source>
</reference>
<evidence type="ECO:0000256" key="3">
    <source>
        <dbReference type="ARBA" id="ARBA00022723"/>
    </source>
</evidence>
<evidence type="ECO:0000256" key="7">
    <source>
        <dbReference type="ARBA" id="ARBA00046313"/>
    </source>
</evidence>
<dbReference type="Gene3D" id="3.40.1010.20">
    <property type="entry name" value="4-hydroxy-3-methylbut-2-enyl diphosphate reductase, catalytic domain"/>
    <property type="match status" value="1"/>
</dbReference>
<dbReference type="GO" id="GO:0046872">
    <property type="term" value="F:metal ion binding"/>
    <property type="evidence" value="ECO:0007669"/>
    <property type="project" value="UniProtKB-KW"/>
</dbReference>
<dbReference type="Proteomes" id="UP000224567">
    <property type="component" value="Unassembled WGS sequence"/>
</dbReference>
<evidence type="ECO:0000256" key="6">
    <source>
        <dbReference type="ARBA" id="ARBA00023014"/>
    </source>
</evidence>
<evidence type="ECO:0000256" key="1">
    <source>
        <dbReference type="ARBA" id="ARBA00001966"/>
    </source>
</evidence>
<dbReference type="STRING" id="33114.A0A2G2XQ70"/>
<dbReference type="PANTHER" id="PTHR31619">
    <property type="entry name" value="4-HYDROXY-3-METHYLBUT-2-ENYL DIPHOSPHATE REDUCTASE, CHLOROPLASTIC"/>
    <property type="match status" value="1"/>
</dbReference>
<keyword evidence="3" id="KW-0479">Metal-binding</keyword>
<evidence type="ECO:0000313" key="11">
    <source>
        <dbReference type="EMBL" id="PHT59645.1"/>
    </source>
</evidence>
<comment type="caution">
    <text evidence="11">The sequence shown here is derived from an EMBL/GenBank/DDBJ whole genome shotgun (WGS) entry which is preliminary data.</text>
</comment>
<evidence type="ECO:0000256" key="8">
    <source>
        <dbReference type="ARBA" id="ARBA00046314"/>
    </source>
</evidence>
<name>A0A2G2XQ70_CAPBA</name>
<evidence type="ECO:0000256" key="9">
    <source>
        <dbReference type="ARBA" id="ARBA00046335"/>
    </source>
</evidence>
<sequence length="210" mass="23436">MLIGICDGRSDGLLEGLTVHQVIHHSSAKSGSFCLVVMVEVTVHQESNSPPNHPSLGGTYLKNQNRRELCEHERKRHSVNALTATLRLDVTADLKLVSMNLWNIFEKSEIVSSGARLKNRVKKESPGARLKNRVKKLSPGDRLMNRGKKKKSSGARLKNRVNIISCKSGAHLKNRERQDAMCKLVDEKLDLMLMVGGWNSSNNSYLQEIA</sequence>
<evidence type="ECO:0000313" key="12">
    <source>
        <dbReference type="Proteomes" id="UP000224567"/>
    </source>
</evidence>
<dbReference type="AlphaFoldDB" id="A0A2G2XQ70"/>
<evidence type="ECO:0000256" key="10">
    <source>
        <dbReference type="ARBA" id="ARBA00047177"/>
    </source>
</evidence>
<evidence type="ECO:0000256" key="4">
    <source>
        <dbReference type="ARBA" id="ARBA00023002"/>
    </source>
</evidence>
<dbReference type="GO" id="GO:0019288">
    <property type="term" value="P:isopentenyl diphosphate biosynthetic process, methylerythritol 4-phosphate pathway"/>
    <property type="evidence" value="ECO:0007669"/>
    <property type="project" value="InterPro"/>
</dbReference>
<organism evidence="11 12">
    <name type="scientific">Capsicum baccatum</name>
    <name type="common">Peruvian pepper</name>
    <dbReference type="NCBI Taxonomy" id="33114"/>
    <lineage>
        <taxon>Eukaryota</taxon>
        <taxon>Viridiplantae</taxon>
        <taxon>Streptophyta</taxon>
        <taxon>Embryophyta</taxon>
        <taxon>Tracheophyta</taxon>
        <taxon>Spermatophyta</taxon>
        <taxon>Magnoliopsida</taxon>
        <taxon>eudicotyledons</taxon>
        <taxon>Gunneridae</taxon>
        <taxon>Pentapetalae</taxon>
        <taxon>asterids</taxon>
        <taxon>lamiids</taxon>
        <taxon>Solanales</taxon>
        <taxon>Solanaceae</taxon>
        <taxon>Solanoideae</taxon>
        <taxon>Capsiceae</taxon>
        <taxon>Capsicum</taxon>
    </lineage>
</organism>
<keyword evidence="2" id="KW-0004">4Fe-4S</keyword>
<dbReference type="GO" id="GO:0051539">
    <property type="term" value="F:4 iron, 4 sulfur cluster binding"/>
    <property type="evidence" value="ECO:0007669"/>
    <property type="project" value="UniProtKB-KW"/>
</dbReference>
<keyword evidence="5" id="KW-0408">Iron</keyword>
<evidence type="ECO:0000256" key="2">
    <source>
        <dbReference type="ARBA" id="ARBA00022485"/>
    </source>
</evidence>
<dbReference type="InterPro" id="IPR003451">
    <property type="entry name" value="LytB/IspH"/>
</dbReference>
<dbReference type="EC" id="1.17.7.4" evidence="10"/>
<keyword evidence="6" id="KW-0411">Iron-sulfur</keyword>
<accession>A0A2G2XQ70</accession>
<dbReference type="GO" id="GO:0051745">
    <property type="term" value="F:4-hydroxy-3-methylbut-2-enyl diphosphate reductase activity"/>
    <property type="evidence" value="ECO:0007669"/>
    <property type="project" value="UniProtKB-EC"/>
</dbReference>
<comment type="pathway">
    <text evidence="7">Isoprenoid biosynthesis; isopentenyl diphosphate biosynthesis via DXP pathway; isopentenyl diphosphate from 1-deoxy-D-xylulose 5-phosphate: step 6/6.</text>
</comment>
<dbReference type="EMBL" id="MLFT02000001">
    <property type="protein sequence ID" value="PHT59645.1"/>
    <property type="molecule type" value="Genomic_DNA"/>
</dbReference>
<keyword evidence="12" id="KW-1185">Reference proteome</keyword>
<keyword evidence="4" id="KW-0560">Oxidoreductase</keyword>
<comment type="similarity">
    <text evidence="9">Belongs to the IspH family.</text>
</comment>
<gene>
    <name evidence="11" type="ORF">CQW23_02008</name>
</gene>
<comment type="cofactor">
    <cofactor evidence="1">
        <name>[4Fe-4S] cluster</name>
        <dbReference type="ChEBI" id="CHEBI:49883"/>
    </cofactor>
</comment>
<dbReference type="GO" id="GO:0050992">
    <property type="term" value="P:dimethylallyl diphosphate biosynthetic process"/>
    <property type="evidence" value="ECO:0007669"/>
    <property type="project" value="InterPro"/>
</dbReference>
<protein>
    <recommendedName>
        <fullName evidence="10">4-hydroxy-3-methylbut-2-enyl diphosphate reductase</fullName>
        <ecNumber evidence="10">1.17.7.4</ecNumber>
    </recommendedName>
</protein>